<reference evidence="2" key="1">
    <citation type="submission" date="2022-11" db="UniProtKB">
        <authorList>
            <consortium name="WormBaseParasite"/>
        </authorList>
    </citation>
    <scope>IDENTIFICATION</scope>
</reference>
<name>A0A915IJZ3_ROMCU</name>
<evidence type="ECO:0000313" key="1">
    <source>
        <dbReference type="Proteomes" id="UP000887565"/>
    </source>
</evidence>
<accession>A0A915IJZ3</accession>
<proteinExistence type="predicted"/>
<dbReference type="AlphaFoldDB" id="A0A915IJZ3"/>
<dbReference type="WBParaSite" id="nRc.2.0.1.t14356-RA">
    <property type="protein sequence ID" value="nRc.2.0.1.t14356-RA"/>
    <property type="gene ID" value="nRc.2.0.1.g14356"/>
</dbReference>
<sequence>MEFVRSLKHNWSIDCLSETAKVESPFRSFSPFFVESRPWPWTTFSRMRATGMNTRISWANFSVSSNEEQIIDKIASKREVYERG</sequence>
<protein>
    <submittedName>
        <fullName evidence="2">Uncharacterized protein</fullName>
    </submittedName>
</protein>
<keyword evidence="1" id="KW-1185">Reference proteome</keyword>
<organism evidence="1 2">
    <name type="scientific">Romanomermis culicivorax</name>
    <name type="common">Nematode worm</name>
    <dbReference type="NCBI Taxonomy" id="13658"/>
    <lineage>
        <taxon>Eukaryota</taxon>
        <taxon>Metazoa</taxon>
        <taxon>Ecdysozoa</taxon>
        <taxon>Nematoda</taxon>
        <taxon>Enoplea</taxon>
        <taxon>Dorylaimia</taxon>
        <taxon>Mermithida</taxon>
        <taxon>Mermithoidea</taxon>
        <taxon>Mermithidae</taxon>
        <taxon>Romanomermis</taxon>
    </lineage>
</organism>
<evidence type="ECO:0000313" key="2">
    <source>
        <dbReference type="WBParaSite" id="nRc.2.0.1.t14356-RA"/>
    </source>
</evidence>
<dbReference type="Proteomes" id="UP000887565">
    <property type="component" value="Unplaced"/>
</dbReference>